<protein>
    <recommendedName>
        <fullName evidence="5">FUN14 family protein</fullName>
    </recommendedName>
</protein>
<reference evidence="3" key="1">
    <citation type="journal article" date="2014" name="Int. J. Syst. Evol. Microbiol.">
        <title>Complete genome sequence of Corynebacterium casei LMG S-19264T (=DSM 44701T), isolated from a smear-ripened cheese.</title>
        <authorList>
            <consortium name="US DOE Joint Genome Institute (JGI-PGF)"/>
            <person name="Walter F."/>
            <person name="Albersmeier A."/>
            <person name="Kalinowski J."/>
            <person name="Ruckert C."/>
        </authorList>
    </citation>
    <scope>NUCLEOTIDE SEQUENCE</scope>
    <source>
        <strain evidence="3">JCM 31740</strain>
    </source>
</reference>
<reference evidence="2" key="3">
    <citation type="journal article" date="2019" name="BMC Res. Notes">
        <title>Complete genome sequence of the Sulfodiicoccus acidiphilus strain HS-1T, the first crenarchaeon that lacks polB3, isolated from an acidic hot spring in Ohwaku-dani, Hakone, Japan.</title>
        <authorList>
            <person name="Sakai H.D."/>
            <person name="Kurosawa N."/>
        </authorList>
    </citation>
    <scope>NUCLEOTIDE SEQUENCE</scope>
    <source>
        <strain evidence="2">HS-1</strain>
    </source>
</reference>
<dbReference type="Proteomes" id="UP000616143">
    <property type="component" value="Unassembled WGS sequence"/>
</dbReference>
<reference evidence="3" key="4">
    <citation type="submission" date="2020-09" db="EMBL/GenBank/DDBJ databases">
        <authorList>
            <person name="Sun Q."/>
            <person name="Ohkuma M."/>
        </authorList>
    </citation>
    <scope>NUCLEOTIDE SEQUENCE</scope>
    <source>
        <strain evidence="3">JCM 31740</strain>
    </source>
</reference>
<dbReference type="Proteomes" id="UP000276741">
    <property type="component" value="Chromosome"/>
</dbReference>
<feature type="transmembrane region" description="Helical" evidence="1">
    <location>
        <begin position="80"/>
        <end position="97"/>
    </location>
</feature>
<dbReference type="EMBL" id="BMQS01000002">
    <property type="protein sequence ID" value="GGT87606.1"/>
    <property type="molecule type" value="Genomic_DNA"/>
</dbReference>
<keyword evidence="1" id="KW-0812">Transmembrane</keyword>
<dbReference type="GeneID" id="38666881"/>
<accession>A0A348B473</accession>
<name>A0A348B473_9CREN</name>
<feature type="transmembrane region" description="Helical" evidence="1">
    <location>
        <begin position="31"/>
        <end position="51"/>
    </location>
</feature>
<feature type="transmembrane region" description="Helical" evidence="1">
    <location>
        <begin position="6"/>
        <end position="24"/>
    </location>
</feature>
<organism evidence="2 4">
    <name type="scientific">Sulfodiicoccus acidiphilus</name>
    <dbReference type="NCBI Taxonomy" id="1670455"/>
    <lineage>
        <taxon>Archaea</taxon>
        <taxon>Thermoproteota</taxon>
        <taxon>Thermoprotei</taxon>
        <taxon>Sulfolobales</taxon>
        <taxon>Sulfolobaceae</taxon>
        <taxon>Sulfodiicoccus</taxon>
    </lineage>
</organism>
<dbReference type="AlphaFoldDB" id="A0A348B473"/>
<evidence type="ECO:0000313" key="2">
    <source>
        <dbReference type="EMBL" id="BBD72975.1"/>
    </source>
</evidence>
<keyword evidence="1" id="KW-1133">Transmembrane helix</keyword>
<dbReference type="EMBL" id="AP018553">
    <property type="protein sequence ID" value="BBD72975.1"/>
    <property type="molecule type" value="Genomic_DNA"/>
</dbReference>
<reference evidence="4" key="2">
    <citation type="submission" date="2018-04" db="EMBL/GenBank/DDBJ databases">
        <title>Complete genome sequence of Sulfodiicoccus acidiphilus strain HS-1.</title>
        <authorList>
            <person name="Sakai H.D."/>
            <person name="Kurosawa N."/>
        </authorList>
    </citation>
    <scope>NUCLEOTIDE SEQUENCE [LARGE SCALE GENOMIC DNA]</scope>
    <source>
        <strain evidence="4">HS-1</strain>
    </source>
</reference>
<gene>
    <name evidence="3" type="ORF">GCM10007116_01910</name>
    <name evidence="2" type="ORF">HS1genome_1364</name>
</gene>
<sequence>MLTTTQLEAEIGAVAIPFIIGLLIGLLIRKIISVGVILLALVVLLLALGYIRPEQISAFLQMAGEYAQQATTRAHEISGFIPYSSLSFVIGFVIGIVKG</sequence>
<keyword evidence="1" id="KW-0472">Membrane</keyword>
<dbReference type="KEGG" id="sacd:HS1genome_1364"/>
<evidence type="ECO:0000256" key="1">
    <source>
        <dbReference type="SAM" id="Phobius"/>
    </source>
</evidence>
<evidence type="ECO:0000313" key="3">
    <source>
        <dbReference type="EMBL" id="GGT87606.1"/>
    </source>
</evidence>
<evidence type="ECO:0008006" key="5">
    <source>
        <dbReference type="Google" id="ProtNLM"/>
    </source>
</evidence>
<evidence type="ECO:0000313" key="4">
    <source>
        <dbReference type="Proteomes" id="UP000276741"/>
    </source>
</evidence>
<keyword evidence="4" id="KW-1185">Reference proteome</keyword>
<dbReference type="RefSeq" id="WP_126450163.1">
    <property type="nucleotide sequence ID" value="NZ_AP018553.1"/>
</dbReference>
<proteinExistence type="predicted"/>
<dbReference type="OrthoDB" id="28824at2157"/>